<dbReference type="SUPFAM" id="SSF48179">
    <property type="entry name" value="6-phosphogluconate dehydrogenase C-terminal domain-like"/>
    <property type="match status" value="1"/>
</dbReference>
<feature type="domain" description="Ketopantoate reductase N-terminal" evidence="11">
    <location>
        <begin position="4"/>
        <end position="148"/>
    </location>
</feature>
<keyword evidence="14" id="KW-1185">Reference proteome</keyword>
<comment type="caution">
    <text evidence="13">The sequence shown here is derived from an EMBL/GenBank/DDBJ whole genome shotgun (WGS) entry which is preliminary data.</text>
</comment>
<accession>A0ABU8W760</accession>
<evidence type="ECO:0000313" key="13">
    <source>
        <dbReference type="EMBL" id="MEJ8825899.1"/>
    </source>
</evidence>
<comment type="function">
    <text evidence="10">Catalyzes the NADPH-dependent reduction of ketopantoate into pantoic acid.</text>
</comment>
<dbReference type="InterPro" id="IPR050838">
    <property type="entry name" value="Ketopantoate_reductase"/>
</dbReference>
<dbReference type="Proteomes" id="UP001363010">
    <property type="component" value="Unassembled WGS sequence"/>
</dbReference>
<dbReference type="InterPro" id="IPR013752">
    <property type="entry name" value="KPA_reductase"/>
</dbReference>
<name>A0ABU8W760_9BURK</name>
<dbReference type="SUPFAM" id="SSF51735">
    <property type="entry name" value="NAD(P)-binding Rossmann-fold domains"/>
    <property type="match status" value="1"/>
</dbReference>
<keyword evidence="5 10" id="KW-0566">Pantothenate biosynthesis</keyword>
<dbReference type="EC" id="1.1.1.169" evidence="3 10"/>
<dbReference type="PANTHER" id="PTHR43765">
    <property type="entry name" value="2-DEHYDROPANTOATE 2-REDUCTASE-RELATED"/>
    <property type="match status" value="1"/>
</dbReference>
<gene>
    <name evidence="13" type="ORF">WKW80_28355</name>
</gene>
<dbReference type="Pfam" id="PF08546">
    <property type="entry name" value="ApbA_C"/>
    <property type="match status" value="1"/>
</dbReference>
<evidence type="ECO:0000313" key="14">
    <source>
        <dbReference type="Proteomes" id="UP001363010"/>
    </source>
</evidence>
<dbReference type="NCBIfam" id="TIGR00745">
    <property type="entry name" value="apbA_panE"/>
    <property type="match status" value="1"/>
</dbReference>
<evidence type="ECO:0000259" key="12">
    <source>
        <dbReference type="Pfam" id="PF08546"/>
    </source>
</evidence>
<dbReference type="GO" id="GO:0008677">
    <property type="term" value="F:2-dehydropantoate 2-reductase activity"/>
    <property type="evidence" value="ECO:0007669"/>
    <property type="project" value="UniProtKB-EC"/>
</dbReference>
<reference evidence="13 14" key="1">
    <citation type="submission" date="2024-03" db="EMBL/GenBank/DDBJ databases">
        <title>Novel species of the genus Variovorax.</title>
        <authorList>
            <person name="Liu Q."/>
            <person name="Xin Y.-H."/>
        </authorList>
    </citation>
    <scope>NUCLEOTIDE SEQUENCE [LARGE SCALE GENOMIC DNA]</scope>
    <source>
        <strain evidence="13 14">KACC 18501</strain>
    </source>
</reference>
<keyword evidence="6 10" id="KW-0521">NADP</keyword>
<organism evidence="13 14">
    <name type="scientific">Variovorax humicola</name>
    <dbReference type="NCBI Taxonomy" id="1769758"/>
    <lineage>
        <taxon>Bacteria</taxon>
        <taxon>Pseudomonadati</taxon>
        <taxon>Pseudomonadota</taxon>
        <taxon>Betaproteobacteria</taxon>
        <taxon>Burkholderiales</taxon>
        <taxon>Comamonadaceae</taxon>
        <taxon>Variovorax</taxon>
    </lineage>
</organism>
<comment type="pathway">
    <text evidence="1 10">Cofactor biosynthesis; (R)-pantothenate biosynthesis; (R)-pantoate from 3-methyl-2-oxobutanoate: step 2/2.</text>
</comment>
<dbReference type="InterPro" id="IPR013332">
    <property type="entry name" value="KPR_N"/>
</dbReference>
<dbReference type="InterPro" id="IPR036291">
    <property type="entry name" value="NAD(P)-bd_dom_sf"/>
</dbReference>
<evidence type="ECO:0000256" key="4">
    <source>
        <dbReference type="ARBA" id="ARBA00019465"/>
    </source>
</evidence>
<sequence>MTRVCIVGAGAVGGYVGAHMVKAGVDAFVVDAWPEHVEAMRQKGISVTGMNGAGSVEARLRALHISDVPQLLREAPIDVAFIAVKAYDTEWATQLILPYLAPTGCLVSLQNGINEETIAGIAGWGRTLGCSVSALAAELVAPGQIVRNSPLGDEKKAGMRVGELHGQVTPRARTIAALLAHGDTCKVTQNLWGERWSKLTINAMRNGVCALTGLTGKERDMNEVARDLTIRLGSSSIRVGQALGLALEPVGGLDLDLLARADVDASARDAITRMIMEVASSRSDGQRPSMGQDIRKGRRTETEYINGLVARRGEEVGIDVTCHRRVNEIIKRIEKGELSPSPELLQDIVN</sequence>
<feature type="domain" description="Ketopantoate reductase C-terminal" evidence="12">
    <location>
        <begin position="190"/>
        <end position="334"/>
    </location>
</feature>
<evidence type="ECO:0000256" key="8">
    <source>
        <dbReference type="ARBA" id="ARBA00032024"/>
    </source>
</evidence>
<comment type="catalytic activity">
    <reaction evidence="9 10">
        <text>(R)-pantoate + NADP(+) = 2-dehydropantoate + NADPH + H(+)</text>
        <dbReference type="Rhea" id="RHEA:16233"/>
        <dbReference type="ChEBI" id="CHEBI:11561"/>
        <dbReference type="ChEBI" id="CHEBI:15378"/>
        <dbReference type="ChEBI" id="CHEBI:15980"/>
        <dbReference type="ChEBI" id="CHEBI:57783"/>
        <dbReference type="ChEBI" id="CHEBI:58349"/>
        <dbReference type="EC" id="1.1.1.169"/>
    </reaction>
</comment>
<dbReference type="InterPro" id="IPR003710">
    <property type="entry name" value="ApbA"/>
</dbReference>
<proteinExistence type="inferred from homology"/>
<dbReference type="EMBL" id="JBBKZV010000027">
    <property type="protein sequence ID" value="MEJ8825899.1"/>
    <property type="molecule type" value="Genomic_DNA"/>
</dbReference>
<evidence type="ECO:0000256" key="5">
    <source>
        <dbReference type="ARBA" id="ARBA00022655"/>
    </source>
</evidence>
<dbReference type="Gene3D" id="1.10.1040.10">
    <property type="entry name" value="N-(1-d-carboxylethyl)-l-norvaline Dehydrogenase, domain 2"/>
    <property type="match status" value="1"/>
</dbReference>
<evidence type="ECO:0000256" key="9">
    <source>
        <dbReference type="ARBA" id="ARBA00048793"/>
    </source>
</evidence>
<evidence type="ECO:0000256" key="6">
    <source>
        <dbReference type="ARBA" id="ARBA00022857"/>
    </source>
</evidence>
<evidence type="ECO:0000256" key="7">
    <source>
        <dbReference type="ARBA" id="ARBA00023002"/>
    </source>
</evidence>
<dbReference type="Gene3D" id="3.40.50.720">
    <property type="entry name" value="NAD(P)-binding Rossmann-like Domain"/>
    <property type="match status" value="1"/>
</dbReference>
<dbReference type="RefSeq" id="WP_340366933.1">
    <property type="nucleotide sequence ID" value="NZ_JBBKZV010000027.1"/>
</dbReference>
<evidence type="ECO:0000259" key="11">
    <source>
        <dbReference type="Pfam" id="PF02558"/>
    </source>
</evidence>
<dbReference type="InterPro" id="IPR008927">
    <property type="entry name" value="6-PGluconate_DH-like_C_sf"/>
</dbReference>
<dbReference type="Pfam" id="PF02558">
    <property type="entry name" value="ApbA"/>
    <property type="match status" value="1"/>
</dbReference>
<keyword evidence="7 10" id="KW-0560">Oxidoreductase</keyword>
<protein>
    <recommendedName>
        <fullName evidence="4 10">2-dehydropantoate 2-reductase</fullName>
        <ecNumber evidence="3 10">1.1.1.169</ecNumber>
    </recommendedName>
    <alternativeName>
        <fullName evidence="8 10">Ketopantoate reductase</fullName>
    </alternativeName>
</protein>
<evidence type="ECO:0000256" key="10">
    <source>
        <dbReference type="RuleBase" id="RU362068"/>
    </source>
</evidence>
<evidence type="ECO:0000256" key="1">
    <source>
        <dbReference type="ARBA" id="ARBA00004994"/>
    </source>
</evidence>
<evidence type="ECO:0000256" key="2">
    <source>
        <dbReference type="ARBA" id="ARBA00007870"/>
    </source>
</evidence>
<evidence type="ECO:0000256" key="3">
    <source>
        <dbReference type="ARBA" id="ARBA00013014"/>
    </source>
</evidence>
<comment type="similarity">
    <text evidence="2 10">Belongs to the ketopantoate reductase family.</text>
</comment>
<dbReference type="InterPro" id="IPR013328">
    <property type="entry name" value="6PGD_dom2"/>
</dbReference>
<dbReference type="PANTHER" id="PTHR43765:SF2">
    <property type="entry name" value="2-DEHYDROPANTOATE 2-REDUCTASE"/>
    <property type="match status" value="1"/>
</dbReference>